<dbReference type="SUPFAM" id="SSF47095">
    <property type="entry name" value="HMG-box"/>
    <property type="match status" value="1"/>
</dbReference>
<organism evidence="3 4">
    <name type="scientific">Coprinopsis marcescibilis</name>
    <name type="common">Agaric fungus</name>
    <name type="synonym">Psathyrella marcescibilis</name>
    <dbReference type="NCBI Taxonomy" id="230819"/>
    <lineage>
        <taxon>Eukaryota</taxon>
        <taxon>Fungi</taxon>
        <taxon>Dikarya</taxon>
        <taxon>Basidiomycota</taxon>
        <taxon>Agaricomycotina</taxon>
        <taxon>Agaricomycetes</taxon>
        <taxon>Agaricomycetidae</taxon>
        <taxon>Agaricales</taxon>
        <taxon>Agaricineae</taxon>
        <taxon>Psathyrellaceae</taxon>
        <taxon>Coprinopsis</taxon>
    </lineage>
</organism>
<evidence type="ECO:0000313" key="3">
    <source>
        <dbReference type="EMBL" id="TFK19416.1"/>
    </source>
</evidence>
<dbReference type="InterPro" id="IPR009071">
    <property type="entry name" value="HMG_box_dom"/>
</dbReference>
<dbReference type="OrthoDB" id="6247875at2759"/>
<dbReference type="GO" id="GO:0005634">
    <property type="term" value="C:nucleus"/>
    <property type="evidence" value="ECO:0007669"/>
    <property type="project" value="UniProtKB-UniRule"/>
</dbReference>
<gene>
    <name evidence="3" type="ORF">FA15DRAFT_552878</name>
</gene>
<accession>A0A5C3KGU9</accession>
<dbReference type="Gene3D" id="1.10.30.10">
    <property type="entry name" value="High mobility group box domain"/>
    <property type="match status" value="1"/>
</dbReference>
<keyword evidence="1" id="KW-0238">DNA-binding</keyword>
<dbReference type="Proteomes" id="UP000307440">
    <property type="component" value="Unassembled WGS sequence"/>
</dbReference>
<dbReference type="GO" id="GO:0003677">
    <property type="term" value="F:DNA binding"/>
    <property type="evidence" value="ECO:0007669"/>
    <property type="project" value="UniProtKB-UniRule"/>
</dbReference>
<dbReference type="EMBL" id="ML210342">
    <property type="protein sequence ID" value="TFK19416.1"/>
    <property type="molecule type" value="Genomic_DNA"/>
</dbReference>
<keyword evidence="4" id="KW-1185">Reference proteome</keyword>
<feature type="domain" description="HMG box" evidence="2">
    <location>
        <begin position="1"/>
        <end position="54"/>
    </location>
</feature>
<feature type="DNA-binding region" description="HMG box" evidence="1">
    <location>
        <begin position="1"/>
        <end position="54"/>
    </location>
</feature>
<dbReference type="Pfam" id="PF00505">
    <property type="entry name" value="HMG_box"/>
    <property type="match status" value="1"/>
</dbReference>
<feature type="non-terminal residue" evidence="3">
    <location>
        <position position="57"/>
    </location>
</feature>
<evidence type="ECO:0000259" key="2">
    <source>
        <dbReference type="PROSITE" id="PS50118"/>
    </source>
</evidence>
<sequence>EKRKAVDGKMVNQRDVSKDAGKVWKLMSVEEQQPFVDQAKKAKDFHALTYPGYFYNP</sequence>
<protein>
    <recommendedName>
        <fullName evidence="2">HMG box domain-containing protein</fullName>
    </recommendedName>
</protein>
<feature type="non-terminal residue" evidence="3">
    <location>
        <position position="1"/>
    </location>
</feature>
<dbReference type="PROSITE" id="PS50118">
    <property type="entry name" value="HMG_BOX_2"/>
    <property type="match status" value="1"/>
</dbReference>
<proteinExistence type="predicted"/>
<name>A0A5C3KGU9_COPMA</name>
<dbReference type="AlphaFoldDB" id="A0A5C3KGU9"/>
<dbReference type="InterPro" id="IPR036910">
    <property type="entry name" value="HMG_box_dom_sf"/>
</dbReference>
<evidence type="ECO:0000256" key="1">
    <source>
        <dbReference type="PROSITE-ProRule" id="PRU00267"/>
    </source>
</evidence>
<reference evidence="3 4" key="1">
    <citation type="journal article" date="2019" name="Nat. Ecol. Evol.">
        <title>Megaphylogeny resolves global patterns of mushroom evolution.</title>
        <authorList>
            <person name="Varga T."/>
            <person name="Krizsan K."/>
            <person name="Foldi C."/>
            <person name="Dima B."/>
            <person name="Sanchez-Garcia M."/>
            <person name="Sanchez-Ramirez S."/>
            <person name="Szollosi G.J."/>
            <person name="Szarkandi J.G."/>
            <person name="Papp V."/>
            <person name="Albert L."/>
            <person name="Andreopoulos W."/>
            <person name="Angelini C."/>
            <person name="Antonin V."/>
            <person name="Barry K.W."/>
            <person name="Bougher N.L."/>
            <person name="Buchanan P."/>
            <person name="Buyck B."/>
            <person name="Bense V."/>
            <person name="Catcheside P."/>
            <person name="Chovatia M."/>
            <person name="Cooper J."/>
            <person name="Damon W."/>
            <person name="Desjardin D."/>
            <person name="Finy P."/>
            <person name="Geml J."/>
            <person name="Haridas S."/>
            <person name="Hughes K."/>
            <person name="Justo A."/>
            <person name="Karasinski D."/>
            <person name="Kautmanova I."/>
            <person name="Kiss B."/>
            <person name="Kocsube S."/>
            <person name="Kotiranta H."/>
            <person name="LaButti K.M."/>
            <person name="Lechner B.E."/>
            <person name="Liimatainen K."/>
            <person name="Lipzen A."/>
            <person name="Lukacs Z."/>
            <person name="Mihaltcheva S."/>
            <person name="Morgado L.N."/>
            <person name="Niskanen T."/>
            <person name="Noordeloos M.E."/>
            <person name="Ohm R.A."/>
            <person name="Ortiz-Santana B."/>
            <person name="Ovrebo C."/>
            <person name="Racz N."/>
            <person name="Riley R."/>
            <person name="Savchenko A."/>
            <person name="Shiryaev A."/>
            <person name="Soop K."/>
            <person name="Spirin V."/>
            <person name="Szebenyi C."/>
            <person name="Tomsovsky M."/>
            <person name="Tulloss R.E."/>
            <person name="Uehling J."/>
            <person name="Grigoriev I.V."/>
            <person name="Vagvolgyi C."/>
            <person name="Papp T."/>
            <person name="Martin F.M."/>
            <person name="Miettinen O."/>
            <person name="Hibbett D.S."/>
            <person name="Nagy L.G."/>
        </authorList>
    </citation>
    <scope>NUCLEOTIDE SEQUENCE [LARGE SCALE GENOMIC DNA]</scope>
    <source>
        <strain evidence="3 4">CBS 121175</strain>
    </source>
</reference>
<evidence type="ECO:0000313" key="4">
    <source>
        <dbReference type="Proteomes" id="UP000307440"/>
    </source>
</evidence>
<keyword evidence="1" id="KW-0539">Nucleus</keyword>